<comment type="caution">
    <text evidence="1">The sequence shown here is derived from an EMBL/GenBank/DDBJ whole genome shotgun (WGS) entry which is preliminary data.</text>
</comment>
<organism evidence="1 2">
    <name type="scientific">Variovorax gossypii</name>
    <dbReference type="NCBI Taxonomy" id="1679495"/>
    <lineage>
        <taxon>Bacteria</taxon>
        <taxon>Pseudomonadati</taxon>
        <taxon>Pseudomonadota</taxon>
        <taxon>Betaproteobacteria</taxon>
        <taxon>Burkholderiales</taxon>
        <taxon>Comamonadaceae</taxon>
        <taxon>Variovorax</taxon>
    </lineage>
</organism>
<protein>
    <recommendedName>
        <fullName evidence="3">GNAT family N-acetyltransferase</fullName>
    </recommendedName>
</protein>
<reference evidence="1 2" key="1">
    <citation type="submission" date="2018-12" db="EMBL/GenBank/DDBJ databases">
        <title>The genome of Variovorax gossypii DSM 100435.</title>
        <authorList>
            <person name="Gao J."/>
            <person name="Sun J."/>
        </authorList>
    </citation>
    <scope>NUCLEOTIDE SEQUENCE [LARGE SCALE GENOMIC DNA]</scope>
    <source>
        <strain evidence="1 2">DSM 100435</strain>
    </source>
</reference>
<proteinExistence type="predicted"/>
<evidence type="ECO:0000313" key="1">
    <source>
        <dbReference type="EMBL" id="RTQ32931.1"/>
    </source>
</evidence>
<dbReference type="RefSeq" id="WP_126472187.1">
    <property type="nucleotide sequence ID" value="NZ_RXOE01000005.1"/>
</dbReference>
<name>A0A3S0ICG3_9BURK</name>
<dbReference type="AlphaFoldDB" id="A0A3S0ICG3"/>
<keyword evidence="2" id="KW-1185">Reference proteome</keyword>
<dbReference type="Proteomes" id="UP000267418">
    <property type="component" value="Unassembled WGS sequence"/>
</dbReference>
<dbReference type="EMBL" id="RXOE01000005">
    <property type="protein sequence ID" value="RTQ32931.1"/>
    <property type="molecule type" value="Genomic_DNA"/>
</dbReference>
<gene>
    <name evidence="1" type="ORF">EJP69_19725</name>
</gene>
<evidence type="ECO:0008006" key="3">
    <source>
        <dbReference type="Google" id="ProtNLM"/>
    </source>
</evidence>
<sequence>MTAPTMPSASRALRAPNVEPALLQGLHELIADLNMADADLQDRPRVEIACTRQQVALAAQLMAHAFVHNRDKGWLAWLPPSEVARVRCGDSGRARKKIARVIDYLCMAATFEGGLVLLESAQTTQGREVRGASLWGLPPAMPRPEPWWHLAAFGAPAALRSYGPLRAAAAAGAANALVRASLQTLREQGFPQRCIYAQMGCVRPAHQGRRVSRRMFEPFRLLADRFDLLYRLESSSPETNDQRVFSNFRFEKIGEHRFGASRFNSVGPYTISLMVRRPQPEMPCR</sequence>
<evidence type="ECO:0000313" key="2">
    <source>
        <dbReference type="Proteomes" id="UP000267418"/>
    </source>
</evidence>
<dbReference type="Gene3D" id="3.40.630.30">
    <property type="match status" value="1"/>
</dbReference>
<accession>A0A3S0ICG3</accession>
<dbReference type="OrthoDB" id="9909946at2"/>